<evidence type="ECO:0000313" key="3">
    <source>
        <dbReference type="Proteomes" id="UP000596049"/>
    </source>
</evidence>
<dbReference type="SUPFAM" id="SSF53448">
    <property type="entry name" value="Nucleotide-diphospho-sugar transferases"/>
    <property type="match status" value="1"/>
</dbReference>
<gene>
    <name evidence="2" type="ORF">FJQ98_06520</name>
</gene>
<name>A0ABX7AV71_9BACI</name>
<dbReference type="RefSeq" id="WP_053594278.1">
    <property type="nucleotide sequence ID" value="NZ_CP067341.1"/>
</dbReference>
<dbReference type="PANTHER" id="PTHR43685:SF2">
    <property type="entry name" value="GLYCOSYLTRANSFERASE 2-LIKE DOMAIN-CONTAINING PROTEIN"/>
    <property type="match status" value="1"/>
</dbReference>
<evidence type="ECO:0000259" key="1">
    <source>
        <dbReference type="Pfam" id="PF00535"/>
    </source>
</evidence>
<dbReference type="EMBL" id="CP067341">
    <property type="protein sequence ID" value="QQP13701.1"/>
    <property type="molecule type" value="Genomic_DNA"/>
</dbReference>
<protein>
    <submittedName>
        <fullName evidence="2">Glycosyltransferase family 2 protein</fullName>
    </submittedName>
</protein>
<feature type="domain" description="Glycosyltransferase 2-like" evidence="1">
    <location>
        <begin position="9"/>
        <end position="164"/>
    </location>
</feature>
<dbReference type="InterPro" id="IPR029044">
    <property type="entry name" value="Nucleotide-diphossugar_trans"/>
</dbReference>
<organism evidence="2 3">
    <name type="scientific">Lysinibacillus agricola</name>
    <dbReference type="NCBI Taxonomy" id="2590012"/>
    <lineage>
        <taxon>Bacteria</taxon>
        <taxon>Bacillati</taxon>
        <taxon>Bacillota</taxon>
        <taxon>Bacilli</taxon>
        <taxon>Bacillales</taxon>
        <taxon>Bacillaceae</taxon>
        <taxon>Lysinibacillus</taxon>
    </lineage>
</organism>
<sequence>MSAPNDFISIIIPVYNIENYITRCLQSLQKQTIQHFEIIVIDDGSTDGSKNNIVQLATKDHRIKYYYQENKGVSSARNKGLALAEGTYIIFIDGDDFVHENFLYEICKEIHSCNVLAIITNILPKSNATEKERLKAEEAFNRILEGSFDRTACGILFRKAVIEEFNLTFDEDIQYGEDMVFTLKYLNCHKIDEVVFLNKNMYVVEERQNSSMRVADPYFYKKTLHLKNILECYFMNKNSSIETISLFNRYFMGDYLLANSKLLTLEISKNKKKTVLKEQRFEYVIDVSTVPLTIEKIKYNIIRKVNIGIVLFLFKIKNTV</sequence>
<accession>A0ABX7AV71</accession>
<dbReference type="CDD" id="cd00761">
    <property type="entry name" value="Glyco_tranf_GTA_type"/>
    <property type="match status" value="1"/>
</dbReference>
<evidence type="ECO:0000313" key="2">
    <source>
        <dbReference type="EMBL" id="QQP13701.1"/>
    </source>
</evidence>
<keyword evidence="3" id="KW-1185">Reference proteome</keyword>
<dbReference type="InterPro" id="IPR050834">
    <property type="entry name" value="Glycosyltransf_2"/>
</dbReference>
<dbReference type="Proteomes" id="UP000596049">
    <property type="component" value="Chromosome"/>
</dbReference>
<proteinExistence type="predicted"/>
<reference evidence="2 3" key="1">
    <citation type="submission" date="2020-01" db="EMBL/GenBank/DDBJ databases">
        <authorList>
            <person name="Liu G."/>
            <person name="Liu B."/>
        </authorList>
    </citation>
    <scope>NUCLEOTIDE SEQUENCE [LARGE SCALE GENOMIC DNA]</scope>
    <source>
        <strain evidence="2 3">FJAT-51161</strain>
    </source>
</reference>
<dbReference type="PANTHER" id="PTHR43685">
    <property type="entry name" value="GLYCOSYLTRANSFERASE"/>
    <property type="match status" value="1"/>
</dbReference>
<dbReference type="Gene3D" id="3.90.550.10">
    <property type="entry name" value="Spore Coat Polysaccharide Biosynthesis Protein SpsA, Chain A"/>
    <property type="match status" value="1"/>
</dbReference>
<dbReference type="Pfam" id="PF00535">
    <property type="entry name" value="Glycos_transf_2"/>
    <property type="match status" value="1"/>
</dbReference>
<dbReference type="InterPro" id="IPR001173">
    <property type="entry name" value="Glyco_trans_2-like"/>
</dbReference>